<protein>
    <submittedName>
        <fullName evidence="6">Transcriptional regulator, LysR family</fullName>
    </submittedName>
</protein>
<dbReference type="Pfam" id="PF00126">
    <property type="entry name" value="HTH_1"/>
    <property type="match status" value="1"/>
</dbReference>
<dbReference type="EMBL" id="FSRU01000001">
    <property type="protein sequence ID" value="SIO42619.1"/>
    <property type="molecule type" value="Genomic_DNA"/>
</dbReference>
<keyword evidence="4" id="KW-0804">Transcription</keyword>
<gene>
    <name evidence="6" type="ORF">SAMN05444165_3078</name>
    <name evidence="7" type="ORF">SAMN05444168_5578</name>
</gene>
<dbReference type="OrthoDB" id="5292387at2"/>
<dbReference type="PANTHER" id="PTHR30346">
    <property type="entry name" value="TRANSCRIPTIONAL DUAL REGULATOR HCAR-RELATED"/>
    <property type="match status" value="1"/>
</dbReference>
<dbReference type="Gene3D" id="1.10.10.10">
    <property type="entry name" value="Winged helix-like DNA-binding domain superfamily/Winged helix DNA-binding domain"/>
    <property type="match status" value="1"/>
</dbReference>
<organism evidence="6 9">
    <name type="scientific">Paraburkholderia phenazinium</name>
    <dbReference type="NCBI Taxonomy" id="60549"/>
    <lineage>
        <taxon>Bacteria</taxon>
        <taxon>Pseudomonadati</taxon>
        <taxon>Pseudomonadota</taxon>
        <taxon>Betaproteobacteria</taxon>
        <taxon>Burkholderiales</taxon>
        <taxon>Burkholderiaceae</taxon>
        <taxon>Paraburkholderia</taxon>
    </lineage>
</organism>
<evidence type="ECO:0000256" key="3">
    <source>
        <dbReference type="ARBA" id="ARBA00023125"/>
    </source>
</evidence>
<dbReference type="Proteomes" id="UP000185151">
    <property type="component" value="Unassembled WGS sequence"/>
</dbReference>
<evidence type="ECO:0000313" key="7">
    <source>
        <dbReference type="EMBL" id="SIO49820.1"/>
    </source>
</evidence>
<dbReference type="GO" id="GO:0032993">
    <property type="term" value="C:protein-DNA complex"/>
    <property type="evidence" value="ECO:0007669"/>
    <property type="project" value="TreeGrafter"/>
</dbReference>
<evidence type="ECO:0000313" key="9">
    <source>
        <dbReference type="Proteomes" id="UP000185151"/>
    </source>
</evidence>
<dbReference type="Pfam" id="PF03466">
    <property type="entry name" value="LysR_substrate"/>
    <property type="match status" value="1"/>
</dbReference>
<dbReference type="SUPFAM" id="SSF53850">
    <property type="entry name" value="Periplasmic binding protein-like II"/>
    <property type="match status" value="1"/>
</dbReference>
<dbReference type="EMBL" id="FSRM01000002">
    <property type="protein sequence ID" value="SIO49820.1"/>
    <property type="molecule type" value="Genomic_DNA"/>
</dbReference>
<feature type="domain" description="HTH lysR-type" evidence="5">
    <location>
        <begin position="1"/>
        <end position="58"/>
    </location>
</feature>
<sequence>MEFRHLRYFLAVAEHRSVAEAARHLHVVQPALSRQIRDLEEELGAFLFVRSIRGVELTAAGRQLVVDATRLLDDLQMATERVSRIASGQLGALRIGVSASYSWHPSILRLLREFRTTHPNIAVTLEPVLAMKQIEEIADGSLDGGFLALRDRSDKAFFGHTIFGGRLMLAVPRQSNLARKPPATLAELKDEPCIWFARENAPSHYDFWIDQCQRAGFVPRLVEVAVDTSTILGFVAAGMGYSIVPDVSEYSCPPDAQLISHPDLSSTYEVEFVWSADAKNPALDQFIQHFRP</sequence>
<accession>A0A1N6JEQ1</accession>
<name>A0A1N6JEQ1_9BURK</name>
<reference evidence="8 9" key="1">
    <citation type="submission" date="2016-11" db="EMBL/GenBank/DDBJ databases">
        <authorList>
            <person name="Jaros S."/>
            <person name="Januszkiewicz K."/>
            <person name="Wedrychowicz H."/>
        </authorList>
    </citation>
    <scope>NUCLEOTIDE SEQUENCE [LARGE SCALE GENOMIC DNA]</scope>
    <source>
        <strain evidence="7 8">GAS86</strain>
        <strain evidence="6 9">GAS95</strain>
    </source>
</reference>
<evidence type="ECO:0000256" key="1">
    <source>
        <dbReference type="ARBA" id="ARBA00009437"/>
    </source>
</evidence>
<dbReference type="InterPro" id="IPR036390">
    <property type="entry name" value="WH_DNA-bd_sf"/>
</dbReference>
<dbReference type="InterPro" id="IPR005119">
    <property type="entry name" value="LysR_subst-bd"/>
</dbReference>
<dbReference type="SUPFAM" id="SSF46785">
    <property type="entry name" value="Winged helix' DNA-binding domain"/>
    <property type="match status" value="1"/>
</dbReference>
<dbReference type="RefSeq" id="WP_074267537.1">
    <property type="nucleotide sequence ID" value="NZ_FSRM01000002.1"/>
</dbReference>
<dbReference type="GO" id="GO:0003700">
    <property type="term" value="F:DNA-binding transcription factor activity"/>
    <property type="evidence" value="ECO:0007669"/>
    <property type="project" value="InterPro"/>
</dbReference>
<keyword evidence="9" id="KW-1185">Reference proteome</keyword>
<comment type="similarity">
    <text evidence="1">Belongs to the LysR transcriptional regulatory family.</text>
</comment>
<evidence type="ECO:0000313" key="8">
    <source>
        <dbReference type="Proteomes" id="UP000184693"/>
    </source>
</evidence>
<evidence type="ECO:0000256" key="2">
    <source>
        <dbReference type="ARBA" id="ARBA00023015"/>
    </source>
</evidence>
<dbReference type="Gene3D" id="3.40.190.10">
    <property type="entry name" value="Periplasmic binding protein-like II"/>
    <property type="match status" value="2"/>
</dbReference>
<dbReference type="PROSITE" id="PS50931">
    <property type="entry name" value="HTH_LYSR"/>
    <property type="match status" value="1"/>
</dbReference>
<keyword evidence="3" id="KW-0238">DNA-binding</keyword>
<dbReference type="Proteomes" id="UP000184693">
    <property type="component" value="Unassembled WGS sequence"/>
</dbReference>
<keyword evidence="2" id="KW-0805">Transcription regulation</keyword>
<dbReference type="GO" id="GO:0003677">
    <property type="term" value="F:DNA binding"/>
    <property type="evidence" value="ECO:0007669"/>
    <property type="project" value="UniProtKB-KW"/>
</dbReference>
<dbReference type="InterPro" id="IPR000847">
    <property type="entry name" value="LysR_HTH_N"/>
</dbReference>
<evidence type="ECO:0000313" key="6">
    <source>
        <dbReference type="EMBL" id="SIO42619.1"/>
    </source>
</evidence>
<dbReference type="PRINTS" id="PR00039">
    <property type="entry name" value="HTHLYSR"/>
</dbReference>
<evidence type="ECO:0000259" key="5">
    <source>
        <dbReference type="PROSITE" id="PS50931"/>
    </source>
</evidence>
<proteinExistence type="inferred from homology"/>
<dbReference type="CDD" id="cd08414">
    <property type="entry name" value="PBP2_LTTR_aromatics_like"/>
    <property type="match status" value="1"/>
</dbReference>
<dbReference type="PANTHER" id="PTHR30346:SF17">
    <property type="entry name" value="LYSR FAMILY TRANSCRIPTIONAL REGULATOR"/>
    <property type="match status" value="1"/>
</dbReference>
<evidence type="ECO:0000256" key="4">
    <source>
        <dbReference type="ARBA" id="ARBA00023163"/>
    </source>
</evidence>
<dbReference type="FunFam" id="1.10.10.10:FF:000001">
    <property type="entry name" value="LysR family transcriptional regulator"/>
    <property type="match status" value="1"/>
</dbReference>
<dbReference type="InterPro" id="IPR036388">
    <property type="entry name" value="WH-like_DNA-bd_sf"/>
</dbReference>
<dbReference type="AlphaFoldDB" id="A0A1N6JEQ1"/>